<keyword evidence="3 7" id="KW-0812">Transmembrane</keyword>
<gene>
    <name evidence="9" type="ORF">ACRE_017830</name>
</gene>
<reference evidence="10" key="1">
    <citation type="journal article" date="2014" name="Genome Announc.">
        <title>Genome sequence and annotation of Acremonium chrysogenum, producer of the beta-lactam antibiotic cephalosporin C.</title>
        <authorList>
            <person name="Terfehr D."/>
            <person name="Dahlmann T.A."/>
            <person name="Specht T."/>
            <person name="Zadra I."/>
            <person name="Kuernsteiner H."/>
            <person name="Kueck U."/>
        </authorList>
    </citation>
    <scope>NUCLEOTIDE SEQUENCE [LARGE SCALE GENOMIC DNA]</scope>
    <source>
        <strain evidence="10">ATCC 11550 / CBS 779.69 / DSM 880 / IAM 14645 / JCM 23072 / IMI 49137</strain>
    </source>
</reference>
<evidence type="ECO:0000256" key="7">
    <source>
        <dbReference type="SAM" id="Phobius"/>
    </source>
</evidence>
<dbReference type="InterPro" id="IPR005828">
    <property type="entry name" value="MFS_sugar_transport-like"/>
</dbReference>
<evidence type="ECO:0000256" key="1">
    <source>
        <dbReference type="ARBA" id="ARBA00004141"/>
    </source>
</evidence>
<dbReference type="HOGENOM" id="CLU_001265_30_13_1"/>
<dbReference type="Pfam" id="PF00083">
    <property type="entry name" value="Sugar_tr"/>
    <property type="match status" value="2"/>
</dbReference>
<feature type="transmembrane region" description="Helical" evidence="7">
    <location>
        <begin position="442"/>
        <end position="466"/>
    </location>
</feature>
<dbReference type="InterPro" id="IPR036259">
    <property type="entry name" value="MFS_trans_sf"/>
</dbReference>
<feature type="transmembrane region" description="Helical" evidence="7">
    <location>
        <begin position="508"/>
        <end position="526"/>
    </location>
</feature>
<dbReference type="SUPFAM" id="SSF103473">
    <property type="entry name" value="MFS general substrate transporter"/>
    <property type="match status" value="1"/>
</dbReference>
<dbReference type="PROSITE" id="PS00216">
    <property type="entry name" value="SUGAR_TRANSPORT_1"/>
    <property type="match status" value="1"/>
</dbReference>
<feature type="transmembrane region" description="Helical" evidence="7">
    <location>
        <begin position="108"/>
        <end position="127"/>
    </location>
</feature>
<feature type="region of interest" description="Disordered" evidence="6">
    <location>
        <begin position="1"/>
        <end position="25"/>
    </location>
</feature>
<dbReference type="PROSITE" id="PS50850">
    <property type="entry name" value="MFS"/>
    <property type="match status" value="1"/>
</dbReference>
<keyword evidence="5 7" id="KW-0472">Membrane</keyword>
<evidence type="ECO:0000259" key="8">
    <source>
        <dbReference type="PROSITE" id="PS50850"/>
    </source>
</evidence>
<dbReference type="EMBL" id="JPKY01000010">
    <property type="protein sequence ID" value="KFH47364.1"/>
    <property type="molecule type" value="Genomic_DNA"/>
</dbReference>
<dbReference type="GO" id="GO:0016020">
    <property type="term" value="C:membrane"/>
    <property type="evidence" value="ECO:0007669"/>
    <property type="project" value="UniProtKB-SubCell"/>
</dbReference>
<accession>A0A086TDD2</accession>
<feature type="transmembrane region" description="Helical" evidence="7">
    <location>
        <begin position="231"/>
        <end position="250"/>
    </location>
</feature>
<sequence>MTTDTSHDKAEPGASHIEGTRQQATKLSSLDDDVVVIDGRAIPIDSDELRDQMAAQIKATKVSFISKEAFQLYFFLAVAYCRFDSSLMGAMNANDRWHSDLKIPKEGGFLGIVTAIYTIGNLSGSFIAGPASDWYGRRIGMFSGATIVLTGAIVMGTCQNSGAYMAGRYLAGFGVAIVRSSAPSFVTELSPPQWRGPATLLYNSLWLIGAILSSGIAYATGPMDSEMSWRIPLILQVVPASIVVLFSLFLPETPRWLIANSRHDEARRILAKYHTRGDEGHPLITLEMAEMQASIKQQASDKRWYDYSELVNTRSARYRTFLVVSIAAIGKKDSIRTLGLEQEADIRTRTGQWGGSNLTGYYQANILRSIGVTDQSQLLTFNLAYYVAALGGATIGSLVCDMVGRRKLLMFGCLSMCFCLAPLTGLTAHYDPDQPAAIGRLTIAFIFFVGIFHSGGINPLVVAYPVECLHTNTRAKGMGLNNFTLNVAEFVNTYGAPIALERIQWRIYIIYTVWNMVQTLWIYFFFVETRSRTLEELDVIFEAKNPVKESLKKAREVEAISANQVNSGSAV</sequence>
<keyword evidence="10" id="KW-1185">Reference proteome</keyword>
<dbReference type="Proteomes" id="UP000029964">
    <property type="component" value="Unassembled WGS sequence"/>
</dbReference>
<evidence type="ECO:0000256" key="3">
    <source>
        <dbReference type="ARBA" id="ARBA00022692"/>
    </source>
</evidence>
<feature type="domain" description="Major facilitator superfamily (MFS) profile" evidence="8">
    <location>
        <begin position="70"/>
        <end position="530"/>
    </location>
</feature>
<dbReference type="InterPro" id="IPR050360">
    <property type="entry name" value="MFS_Sugar_Transporters"/>
</dbReference>
<dbReference type="Gene3D" id="1.20.1250.20">
    <property type="entry name" value="MFS general substrate transporter like domains"/>
    <property type="match status" value="1"/>
</dbReference>
<dbReference type="OrthoDB" id="6133115at2759"/>
<dbReference type="InterPro" id="IPR020846">
    <property type="entry name" value="MFS_dom"/>
</dbReference>
<keyword evidence="4 7" id="KW-1133">Transmembrane helix</keyword>
<comment type="similarity">
    <text evidence="2">Belongs to the major facilitator superfamily. Sugar transporter (TC 2.A.1.1) family.</text>
</comment>
<feature type="transmembrane region" description="Helical" evidence="7">
    <location>
        <begin position="199"/>
        <end position="219"/>
    </location>
</feature>
<evidence type="ECO:0000313" key="10">
    <source>
        <dbReference type="Proteomes" id="UP000029964"/>
    </source>
</evidence>
<dbReference type="AlphaFoldDB" id="A0A086TDD2"/>
<protein>
    <submittedName>
        <fullName evidence="9">Lactose permease-like protein</fullName>
    </submittedName>
</protein>
<evidence type="ECO:0000256" key="4">
    <source>
        <dbReference type="ARBA" id="ARBA00022989"/>
    </source>
</evidence>
<dbReference type="GO" id="GO:0005351">
    <property type="term" value="F:carbohydrate:proton symporter activity"/>
    <property type="evidence" value="ECO:0007669"/>
    <property type="project" value="TreeGrafter"/>
</dbReference>
<name>A0A086TDD2_HAPC1</name>
<comment type="caution">
    <text evidence="9">The sequence shown here is derived from an EMBL/GenBank/DDBJ whole genome shotgun (WGS) entry which is preliminary data.</text>
</comment>
<feature type="transmembrane region" description="Helical" evidence="7">
    <location>
        <begin position="139"/>
        <end position="157"/>
    </location>
</feature>
<dbReference type="PANTHER" id="PTHR48022:SF79">
    <property type="entry name" value="LACTOSE PERMEASE, PUTATIVE (AFU_ORTHOLOGUE AFUA_6G01860)-RELATED"/>
    <property type="match status" value="1"/>
</dbReference>
<proteinExistence type="inferred from homology"/>
<evidence type="ECO:0000256" key="5">
    <source>
        <dbReference type="ARBA" id="ARBA00023136"/>
    </source>
</evidence>
<feature type="transmembrane region" description="Helical" evidence="7">
    <location>
        <begin position="408"/>
        <end position="430"/>
    </location>
</feature>
<feature type="compositionally biased region" description="Basic and acidic residues" evidence="6">
    <location>
        <begin position="1"/>
        <end position="11"/>
    </location>
</feature>
<dbReference type="InterPro" id="IPR005829">
    <property type="entry name" value="Sugar_transporter_CS"/>
</dbReference>
<evidence type="ECO:0000256" key="2">
    <source>
        <dbReference type="ARBA" id="ARBA00010992"/>
    </source>
</evidence>
<dbReference type="PANTHER" id="PTHR48022">
    <property type="entry name" value="PLASTIDIC GLUCOSE TRANSPORTER 4"/>
    <property type="match status" value="1"/>
</dbReference>
<comment type="subcellular location">
    <subcellularLocation>
        <location evidence="1">Membrane</location>
        <topology evidence="1">Multi-pass membrane protein</topology>
    </subcellularLocation>
</comment>
<organism evidence="9 10">
    <name type="scientific">Hapsidospora chrysogenum (strain ATCC 11550 / CBS 779.69 / DSM 880 / IAM 14645 / JCM 23072 / IMI 49137)</name>
    <name type="common">Acremonium chrysogenum</name>
    <dbReference type="NCBI Taxonomy" id="857340"/>
    <lineage>
        <taxon>Eukaryota</taxon>
        <taxon>Fungi</taxon>
        <taxon>Dikarya</taxon>
        <taxon>Ascomycota</taxon>
        <taxon>Pezizomycotina</taxon>
        <taxon>Sordariomycetes</taxon>
        <taxon>Hypocreomycetidae</taxon>
        <taxon>Hypocreales</taxon>
        <taxon>Bionectriaceae</taxon>
        <taxon>Hapsidospora</taxon>
    </lineage>
</organism>
<evidence type="ECO:0000313" key="9">
    <source>
        <dbReference type="EMBL" id="KFH47364.1"/>
    </source>
</evidence>
<evidence type="ECO:0000256" key="6">
    <source>
        <dbReference type="SAM" id="MobiDB-lite"/>
    </source>
</evidence>